<evidence type="ECO:0000313" key="2">
    <source>
        <dbReference type="Proteomes" id="UP000534783"/>
    </source>
</evidence>
<sequence>MPDRLKKRIALLMVTFLVLLSGIGFFDEFRFLGDISGKADQVVEQSISSPADQAIYLSDDLPGSLTLSGFMIVMEISPLPPLQLTSFLFCKESKRNSHPSTIKLFQLLSTYRI</sequence>
<proteinExistence type="predicted"/>
<name>A0A7X6IDL1_9BACT</name>
<protein>
    <submittedName>
        <fullName evidence="1">Uncharacterized protein</fullName>
    </submittedName>
</protein>
<dbReference type="Proteomes" id="UP000534783">
    <property type="component" value="Unassembled WGS sequence"/>
</dbReference>
<comment type="caution">
    <text evidence="1">The sequence shown here is derived from an EMBL/GenBank/DDBJ whole genome shotgun (WGS) entry which is preliminary data.</text>
</comment>
<evidence type="ECO:0000313" key="1">
    <source>
        <dbReference type="EMBL" id="NKE73524.1"/>
    </source>
</evidence>
<dbReference type="AlphaFoldDB" id="A0A7X6IDL1"/>
<dbReference type="RefSeq" id="WP_168063485.1">
    <property type="nucleotide sequence ID" value="NZ_VTOW01000008.1"/>
</dbReference>
<keyword evidence="2" id="KW-1185">Reference proteome</keyword>
<organism evidence="1 2">
    <name type="scientific">Candidatus Manganitrophus noduliformans</name>
    <dbReference type="NCBI Taxonomy" id="2606439"/>
    <lineage>
        <taxon>Bacteria</taxon>
        <taxon>Pseudomonadati</taxon>
        <taxon>Nitrospirota</taxon>
        <taxon>Nitrospiria</taxon>
        <taxon>Candidatus Troglogloeales</taxon>
        <taxon>Candidatus Manganitrophaceae</taxon>
        <taxon>Candidatus Manganitrophus</taxon>
    </lineage>
</organism>
<gene>
    <name evidence="1" type="ORF">MNODULE_22445</name>
</gene>
<dbReference type="EMBL" id="VTOW01000008">
    <property type="protein sequence ID" value="NKE73524.1"/>
    <property type="molecule type" value="Genomic_DNA"/>
</dbReference>
<reference evidence="1 2" key="1">
    <citation type="journal article" date="2020" name="Nature">
        <title>Bacterial chemolithoautotrophy via manganese oxidation.</title>
        <authorList>
            <person name="Yu H."/>
            <person name="Leadbetter J.R."/>
        </authorList>
    </citation>
    <scope>NUCLEOTIDE SEQUENCE [LARGE SCALE GENOMIC DNA]</scope>
    <source>
        <strain evidence="1 2">Mn-1</strain>
    </source>
</reference>
<accession>A0A7X6IDL1</accession>